<evidence type="ECO:0000259" key="3">
    <source>
        <dbReference type="PROSITE" id="PS51371"/>
    </source>
</evidence>
<dbReference type="InterPro" id="IPR046342">
    <property type="entry name" value="CBS_dom_sf"/>
</dbReference>
<dbReference type="PROSITE" id="PS51371">
    <property type="entry name" value="CBS"/>
    <property type="match status" value="2"/>
</dbReference>
<dbReference type="PANTHER" id="PTHR43080">
    <property type="entry name" value="CBS DOMAIN-CONTAINING PROTEIN CBSX3, MITOCHONDRIAL"/>
    <property type="match status" value="1"/>
</dbReference>
<reference evidence="4" key="1">
    <citation type="submission" date="2020-10" db="EMBL/GenBank/DDBJ databases">
        <authorList>
            <person name="Gilroy R."/>
        </authorList>
    </citation>
    <scope>NUCLEOTIDE SEQUENCE</scope>
    <source>
        <strain evidence="4">B3-4054</strain>
    </source>
</reference>
<name>A0A9D9EP49_9SPIR</name>
<organism evidence="4 5">
    <name type="scientific">Candidatus Avitreponema avistercoris</name>
    <dbReference type="NCBI Taxonomy" id="2840705"/>
    <lineage>
        <taxon>Bacteria</taxon>
        <taxon>Pseudomonadati</taxon>
        <taxon>Spirochaetota</taxon>
        <taxon>Spirochaetia</taxon>
        <taxon>Spirochaetales</taxon>
        <taxon>Candidatus Avitreponema</taxon>
    </lineage>
</organism>
<sequence length="281" mass="30373">MLTIPINQDNSPEAVMQILFELKVKDVMTHPILTASPSDTMRHIQQMMKKNNITGIPITGENGSLIGIVSVDDIINALDGGWIEDPAALHMTTQVMVLQETMPLSFCVSYFNKYSFGRFPVLDRDSKVTGIVTASDVISTLLVALNREVAKIEEEKGGFSAENPASAPENSGGDRRVIEFKTEPFNFELAGQASTAIKKLLRGSGVSPEVTRRIGIASYELEINQVVHSNGGVMRYIVLPDSLVIEAQDSGPGIPDVEKAMTEGFSTASEKVRALGFGAGM</sequence>
<evidence type="ECO:0000256" key="1">
    <source>
        <dbReference type="ARBA" id="ARBA00023122"/>
    </source>
</evidence>
<dbReference type="EMBL" id="JADIMS010000154">
    <property type="protein sequence ID" value="MBO8451093.1"/>
    <property type="molecule type" value="Genomic_DNA"/>
</dbReference>
<dbReference type="SUPFAM" id="SSF54631">
    <property type="entry name" value="CBS-domain pair"/>
    <property type="match status" value="1"/>
</dbReference>
<dbReference type="InterPro" id="IPR051257">
    <property type="entry name" value="Diverse_CBS-Domain"/>
</dbReference>
<dbReference type="SMART" id="SM00116">
    <property type="entry name" value="CBS"/>
    <property type="match status" value="2"/>
</dbReference>
<dbReference type="InterPro" id="IPR036890">
    <property type="entry name" value="HATPase_C_sf"/>
</dbReference>
<proteinExistence type="predicted"/>
<dbReference type="PANTHER" id="PTHR43080:SF2">
    <property type="entry name" value="CBS DOMAIN-CONTAINING PROTEIN"/>
    <property type="match status" value="1"/>
</dbReference>
<accession>A0A9D9EP49</accession>
<keyword evidence="1 2" id="KW-0129">CBS domain</keyword>
<dbReference type="Pfam" id="PF00571">
    <property type="entry name" value="CBS"/>
    <property type="match status" value="2"/>
</dbReference>
<dbReference type="Proteomes" id="UP000823616">
    <property type="component" value="Unassembled WGS sequence"/>
</dbReference>
<evidence type="ECO:0000256" key="2">
    <source>
        <dbReference type="PROSITE-ProRule" id="PRU00703"/>
    </source>
</evidence>
<dbReference type="AlphaFoldDB" id="A0A9D9EP49"/>
<dbReference type="InterPro" id="IPR000644">
    <property type="entry name" value="CBS_dom"/>
</dbReference>
<feature type="non-terminal residue" evidence="4">
    <location>
        <position position="281"/>
    </location>
</feature>
<dbReference type="CDD" id="cd02205">
    <property type="entry name" value="CBS_pair_SF"/>
    <property type="match status" value="1"/>
</dbReference>
<feature type="domain" description="CBS" evidence="3">
    <location>
        <begin position="91"/>
        <end position="149"/>
    </location>
</feature>
<evidence type="ECO:0000313" key="5">
    <source>
        <dbReference type="Proteomes" id="UP000823616"/>
    </source>
</evidence>
<comment type="caution">
    <text evidence="4">The sequence shown here is derived from an EMBL/GenBank/DDBJ whole genome shotgun (WGS) entry which is preliminary data.</text>
</comment>
<dbReference type="Gene3D" id="3.10.580.10">
    <property type="entry name" value="CBS-domain"/>
    <property type="match status" value="2"/>
</dbReference>
<reference evidence="4" key="2">
    <citation type="journal article" date="2021" name="PeerJ">
        <title>Extensive microbial diversity within the chicken gut microbiome revealed by metagenomics and culture.</title>
        <authorList>
            <person name="Gilroy R."/>
            <person name="Ravi A."/>
            <person name="Getino M."/>
            <person name="Pursley I."/>
            <person name="Horton D.L."/>
            <person name="Alikhan N.F."/>
            <person name="Baker D."/>
            <person name="Gharbi K."/>
            <person name="Hall N."/>
            <person name="Watson M."/>
            <person name="Adriaenssens E.M."/>
            <person name="Foster-Nyarko E."/>
            <person name="Jarju S."/>
            <person name="Secka A."/>
            <person name="Antonio M."/>
            <person name="Oren A."/>
            <person name="Chaudhuri R.R."/>
            <person name="La Ragione R."/>
            <person name="Hildebrand F."/>
            <person name="Pallen M.J."/>
        </authorList>
    </citation>
    <scope>NUCLEOTIDE SEQUENCE</scope>
    <source>
        <strain evidence="4">B3-4054</strain>
    </source>
</reference>
<dbReference type="Gene3D" id="3.30.565.10">
    <property type="entry name" value="Histidine kinase-like ATPase, C-terminal domain"/>
    <property type="match status" value="1"/>
</dbReference>
<feature type="domain" description="CBS" evidence="3">
    <location>
        <begin position="28"/>
        <end position="86"/>
    </location>
</feature>
<evidence type="ECO:0000313" key="4">
    <source>
        <dbReference type="EMBL" id="MBO8451093.1"/>
    </source>
</evidence>
<gene>
    <name evidence="4" type="ORF">IAA96_08320</name>
</gene>
<protein>
    <submittedName>
        <fullName evidence="4">CBS domain-containing protein</fullName>
    </submittedName>
</protein>